<name>A0A7S4KKF9_GUITH</name>
<proteinExistence type="predicted"/>
<accession>A0A7S4KKF9</accession>
<gene>
    <name evidence="1" type="ORF">GTHE00462_LOCUS14310</name>
</gene>
<dbReference type="AlphaFoldDB" id="A0A7S4KKF9"/>
<dbReference type="EMBL" id="HBKN01018151">
    <property type="protein sequence ID" value="CAE2297771.1"/>
    <property type="molecule type" value="Transcribed_RNA"/>
</dbReference>
<reference evidence="1" key="1">
    <citation type="submission" date="2021-01" db="EMBL/GenBank/DDBJ databases">
        <authorList>
            <person name="Corre E."/>
            <person name="Pelletier E."/>
            <person name="Niang G."/>
            <person name="Scheremetjew M."/>
            <person name="Finn R."/>
            <person name="Kale V."/>
            <person name="Holt S."/>
            <person name="Cochrane G."/>
            <person name="Meng A."/>
            <person name="Brown T."/>
            <person name="Cohen L."/>
        </authorList>
    </citation>
    <scope>NUCLEOTIDE SEQUENCE</scope>
    <source>
        <strain evidence="1">CCMP 2712</strain>
    </source>
</reference>
<organism evidence="1">
    <name type="scientific">Guillardia theta</name>
    <name type="common">Cryptophyte</name>
    <name type="synonym">Cryptomonas phi</name>
    <dbReference type="NCBI Taxonomy" id="55529"/>
    <lineage>
        <taxon>Eukaryota</taxon>
        <taxon>Cryptophyceae</taxon>
        <taxon>Pyrenomonadales</taxon>
        <taxon>Geminigeraceae</taxon>
        <taxon>Guillardia</taxon>
    </lineage>
</organism>
<sequence length="137" mass="15266">MATNPVFAVAQAKHDVLVNHFPAPSTGSVQSYQVPLDARLAGLNAVMHPGIHHQAHPVHHPNVVPQQAFVVAPQHVQQPHPHIHHRQYVEVAKTEAFHDILHNGMHRRLDDHNAPVSNPTGIALASRRQFYQKVFGF</sequence>
<evidence type="ECO:0000313" key="1">
    <source>
        <dbReference type="EMBL" id="CAE2297771.1"/>
    </source>
</evidence>
<protein>
    <submittedName>
        <fullName evidence="1">Uncharacterized protein</fullName>
    </submittedName>
</protein>